<dbReference type="Proteomes" id="UP000295351">
    <property type="component" value="Unassembled WGS sequence"/>
</dbReference>
<gene>
    <name evidence="1" type="ORF">EV665_1522</name>
</gene>
<evidence type="ECO:0000313" key="2">
    <source>
        <dbReference type="Proteomes" id="UP000295351"/>
    </source>
</evidence>
<keyword evidence="2" id="KW-1185">Reference proteome</keyword>
<reference evidence="1 2" key="1">
    <citation type="submission" date="2019-03" db="EMBL/GenBank/DDBJ databases">
        <title>Genomic Encyclopedia of Type Strains, Phase IV (KMG-IV): sequencing the most valuable type-strain genomes for metagenomic binning, comparative biology and taxonomic classification.</title>
        <authorList>
            <person name="Goeker M."/>
        </authorList>
    </citation>
    <scope>NUCLEOTIDE SEQUENCE [LARGE SCALE GENOMIC DNA]</scope>
    <source>
        <strain evidence="1 2">DSM 18401</strain>
    </source>
</reference>
<accession>A0A4R2BVL1</accession>
<dbReference type="AlphaFoldDB" id="A0A4R2BVL1"/>
<sequence>MTDDAWNHNDGLISRDRAHAVGLVVLYSNLVEDGIRSLLSRYSGMGDVEAAHFTFSMDVSKMIETSLRLAELKEADAIVLEHIKHGLAVANICRQNRNIIAHSWINFSGDKLFKPSNRGAPLTRVYDFDLKVIRRVADEIWECGHYLMFLGLYIAARGDPHWRQSLPGKPLKPQSLTSIDQYGPEALARRPSTFPD</sequence>
<dbReference type="EMBL" id="SLVX01000052">
    <property type="protein sequence ID" value="TCN31626.1"/>
    <property type="molecule type" value="Genomic_DNA"/>
</dbReference>
<proteinExistence type="predicted"/>
<dbReference type="RefSeq" id="WP_133037117.1">
    <property type="nucleotide sequence ID" value="NZ_BAABEI010000012.1"/>
</dbReference>
<name>A0A4R2BVL1_SHIGR</name>
<comment type="caution">
    <text evidence="1">The sequence shown here is derived from an EMBL/GenBank/DDBJ whole genome shotgun (WGS) entry which is preliminary data.</text>
</comment>
<organism evidence="1 2">
    <name type="scientific">Shinella granuli</name>
    <dbReference type="NCBI Taxonomy" id="323621"/>
    <lineage>
        <taxon>Bacteria</taxon>
        <taxon>Pseudomonadati</taxon>
        <taxon>Pseudomonadota</taxon>
        <taxon>Alphaproteobacteria</taxon>
        <taxon>Hyphomicrobiales</taxon>
        <taxon>Rhizobiaceae</taxon>
        <taxon>Shinella</taxon>
    </lineage>
</organism>
<evidence type="ECO:0000313" key="1">
    <source>
        <dbReference type="EMBL" id="TCN31626.1"/>
    </source>
</evidence>
<protein>
    <submittedName>
        <fullName evidence="1">Uncharacterized protein</fullName>
    </submittedName>
</protein>